<evidence type="ECO:0000313" key="6">
    <source>
        <dbReference type="Proteomes" id="UP000029060"/>
    </source>
</evidence>
<dbReference type="EMBL" id="JGZC01000010">
    <property type="protein sequence ID" value="KFI68923.1"/>
    <property type="molecule type" value="Genomic_DNA"/>
</dbReference>
<evidence type="ECO:0000259" key="4">
    <source>
        <dbReference type="PROSITE" id="PS51109"/>
    </source>
</evidence>
<dbReference type="PROSITE" id="PS51109">
    <property type="entry name" value="G5"/>
    <property type="match status" value="1"/>
</dbReference>
<protein>
    <submittedName>
        <fullName evidence="5">G5 domain protein</fullName>
    </submittedName>
</protein>
<proteinExistence type="predicted"/>
<dbReference type="Gene3D" id="1.10.530.10">
    <property type="match status" value="1"/>
</dbReference>
<reference evidence="5 6" key="1">
    <citation type="submission" date="2014-03" db="EMBL/GenBank/DDBJ databases">
        <title>Genomics of Bifidobacteria.</title>
        <authorList>
            <person name="Ventura M."/>
            <person name="Milani C."/>
            <person name="Lugli G.A."/>
        </authorList>
    </citation>
    <scope>NUCLEOTIDE SEQUENCE [LARGE SCALE GENOMIC DNA]</scope>
    <source>
        <strain evidence="5 6">LMG 11341</strain>
    </source>
</reference>
<feature type="domain" description="G5" evidence="4">
    <location>
        <begin position="194"/>
        <end position="274"/>
    </location>
</feature>
<evidence type="ECO:0000313" key="5">
    <source>
        <dbReference type="EMBL" id="KFI68923.1"/>
    </source>
</evidence>
<evidence type="ECO:0000256" key="1">
    <source>
        <dbReference type="ARBA" id="ARBA00022729"/>
    </source>
</evidence>
<feature type="region of interest" description="Disordered" evidence="2">
    <location>
        <begin position="271"/>
        <end position="409"/>
    </location>
</feature>
<feature type="chain" id="PRO_5001818936" evidence="3">
    <location>
        <begin position="33"/>
        <end position="510"/>
    </location>
</feature>
<dbReference type="eggNOG" id="COG3583">
    <property type="taxonomic scope" value="Bacteria"/>
</dbReference>
<dbReference type="InterPro" id="IPR007137">
    <property type="entry name" value="DUF348"/>
</dbReference>
<feature type="compositionally biased region" description="Basic and acidic residues" evidence="2">
    <location>
        <begin position="282"/>
        <end position="297"/>
    </location>
</feature>
<keyword evidence="1 3" id="KW-0732">Signal</keyword>
<dbReference type="AlphaFoldDB" id="A0A087BD23"/>
<name>A0A087BD23_9BIFI</name>
<dbReference type="STRING" id="78345.BMERY_0403"/>
<dbReference type="Gene3D" id="2.20.230.10">
    <property type="entry name" value="Resuscitation-promoting factor rpfb"/>
    <property type="match status" value="1"/>
</dbReference>
<accession>A0A087BD23</accession>
<keyword evidence="6" id="KW-1185">Reference proteome</keyword>
<gene>
    <name evidence="5" type="ORF">BMERY_0403</name>
</gene>
<sequence>MKMRRVRVAVCAITVAAMAVATFALTTRKAVALNVNGKTTMVATYAMTVDRLLEEQGISVKSHDLVQSTSGGTLADHAVVTVRSAYQTTVNVDGEEIPFWTVADSADQLIGFFKANESKASSITVNIDNVYKQLTGGMVINRKGPVTVVADGKSSQAPNGKLPAASILDSKGITVGKEDKVSVTESGSQTVLRVQRVTHGQETRTKVVPFETQTIVDSSLQPGETVIRQQGENGEIQQTYNVTYVDGVSSSETLESETTTKASVNQVVAVGPAKAATDDDDKGSGDGSDKASGKDSDTTNSDSDSSKKDDAKSDADADKNKSDAKSDSTSKGDTNNSQSTSQNNQNQNTNQNQNNQNQNQNSGQTTQKPSQNTNQNQNNNQNNSQNTTQKPNQSTNNNQGSGSSTSGRLWHPSVAQAQAYAAAAAAQRGWTGADWDALVWIWNHESSWLWNAENAYSGAYGIPQALPPDKMGAGYRDDAAVQIDWGLSYIAGRYGSPSQAKQWWMQHNWY</sequence>
<feature type="compositionally biased region" description="Basic and acidic residues" evidence="2">
    <location>
        <begin position="304"/>
        <end position="330"/>
    </location>
</feature>
<dbReference type="Pfam" id="PF03990">
    <property type="entry name" value="DUF348"/>
    <property type="match status" value="3"/>
</dbReference>
<evidence type="ECO:0000256" key="2">
    <source>
        <dbReference type="SAM" id="MobiDB-lite"/>
    </source>
</evidence>
<dbReference type="Pfam" id="PF07501">
    <property type="entry name" value="G5"/>
    <property type="match status" value="1"/>
</dbReference>
<dbReference type="Proteomes" id="UP000029060">
    <property type="component" value="Unassembled WGS sequence"/>
</dbReference>
<dbReference type="SMART" id="SM01208">
    <property type="entry name" value="G5"/>
    <property type="match status" value="1"/>
</dbReference>
<organism evidence="5 6">
    <name type="scientific">Bifidobacterium merycicum</name>
    <dbReference type="NCBI Taxonomy" id="78345"/>
    <lineage>
        <taxon>Bacteria</taxon>
        <taxon>Bacillati</taxon>
        <taxon>Actinomycetota</taxon>
        <taxon>Actinomycetes</taxon>
        <taxon>Bifidobacteriales</taxon>
        <taxon>Bifidobacteriaceae</taxon>
        <taxon>Bifidobacterium</taxon>
    </lineage>
</organism>
<feature type="signal peptide" evidence="3">
    <location>
        <begin position="1"/>
        <end position="32"/>
    </location>
</feature>
<dbReference type="InterPro" id="IPR011098">
    <property type="entry name" value="G5_dom"/>
</dbReference>
<comment type="caution">
    <text evidence="5">The sequence shown here is derived from an EMBL/GenBank/DDBJ whole genome shotgun (WGS) entry which is preliminary data.</text>
</comment>
<feature type="compositionally biased region" description="Low complexity" evidence="2">
    <location>
        <begin position="331"/>
        <end position="407"/>
    </location>
</feature>
<evidence type="ECO:0000256" key="3">
    <source>
        <dbReference type="SAM" id="SignalP"/>
    </source>
</evidence>